<comment type="caution">
    <text evidence="2">The sequence shown here is derived from an EMBL/GenBank/DDBJ whole genome shotgun (WGS) entry which is preliminary data.</text>
</comment>
<dbReference type="InterPro" id="IPR018800">
    <property type="entry name" value="PRCC"/>
</dbReference>
<feature type="compositionally biased region" description="Acidic residues" evidence="1">
    <location>
        <begin position="267"/>
        <end position="276"/>
    </location>
</feature>
<gene>
    <name evidence="2" type="primary">PRCC</name>
    <name evidence="2" type="ORF">AWC38_SpisGene3386</name>
</gene>
<dbReference type="GO" id="GO:0005634">
    <property type="term" value="C:nucleus"/>
    <property type="evidence" value="ECO:0007669"/>
    <property type="project" value="TreeGrafter"/>
</dbReference>
<evidence type="ECO:0000256" key="1">
    <source>
        <dbReference type="SAM" id="MobiDB-lite"/>
    </source>
</evidence>
<dbReference type="EMBL" id="LSMT01000031">
    <property type="protein sequence ID" value="PFX31779.1"/>
    <property type="molecule type" value="Genomic_DNA"/>
</dbReference>
<name>A0A2B4SRN2_STYPI</name>
<dbReference type="Proteomes" id="UP000225706">
    <property type="component" value="Unassembled WGS sequence"/>
</dbReference>
<evidence type="ECO:0000313" key="3">
    <source>
        <dbReference type="Proteomes" id="UP000225706"/>
    </source>
</evidence>
<feature type="region of interest" description="Disordered" evidence="1">
    <location>
        <begin position="153"/>
        <end position="278"/>
    </location>
</feature>
<dbReference type="STRING" id="50429.A0A2B4SRN2"/>
<dbReference type="AlphaFoldDB" id="A0A2B4SRN2"/>
<dbReference type="PANTHER" id="PTHR13621:SF2">
    <property type="entry name" value="PROLINE-RICH PROTEIN PRCC"/>
    <property type="match status" value="1"/>
</dbReference>
<feature type="compositionally biased region" description="Basic and acidic residues" evidence="1">
    <location>
        <begin position="159"/>
        <end position="173"/>
    </location>
</feature>
<protein>
    <submittedName>
        <fullName evidence="2">Proline-rich protein PRCC</fullName>
    </submittedName>
</protein>
<feature type="compositionally biased region" description="Basic and acidic residues" evidence="1">
    <location>
        <begin position="80"/>
        <end position="91"/>
    </location>
</feature>
<proteinExistence type="predicted"/>
<organism evidence="2 3">
    <name type="scientific">Stylophora pistillata</name>
    <name type="common">Smooth cauliflower coral</name>
    <dbReference type="NCBI Taxonomy" id="50429"/>
    <lineage>
        <taxon>Eukaryota</taxon>
        <taxon>Metazoa</taxon>
        <taxon>Cnidaria</taxon>
        <taxon>Anthozoa</taxon>
        <taxon>Hexacorallia</taxon>
        <taxon>Scleractinia</taxon>
        <taxon>Astrocoeniina</taxon>
        <taxon>Pocilloporidae</taxon>
        <taxon>Stylophora</taxon>
    </lineage>
</organism>
<reference evidence="3" key="1">
    <citation type="journal article" date="2017" name="bioRxiv">
        <title>Comparative analysis of the genomes of Stylophora pistillata and Acropora digitifera provides evidence for extensive differences between species of corals.</title>
        <authorList>
            <person name="Voolstra C.R."/>
            <person name="Li Y."/>
            <person name="Liew Y.J."/>
            <person name="Baumgarten S."/>
            <person name="Zoccola D."/>
            <person name="Flot J.-F."/>
            <person name="Tambutte S."/>
            <person name="Allemand D."/>
            <person name="Aranda M."/>
        </authorList>
    </citation>
    <scope>NUCLEOTIDE SEQUENCE [LARGE SCALE GENOMIC DNA]</scope>
</reference>
<feature type="compositionally biased region" description="Polar residues" evidence="1">
    <location>
        <begin position="47"/>
        <end position="68"/>
    </location>
</feature>
<feature type="region of interest" description="Disordered" evidence="1">
    <location>
        <begin position="1"/>
        <end position="99"/>
    </location>
</feature>
<dbReference type="Pfam" id="PF10253">
    <property type="entry name" value="PRCC"/>
    <property type="match status" value="1"/>
</dbReference>
<dbReference type="OrthoDB" id="206969at2759"/>
<sequence>MSLVAYGSSGDEESDEEVQNNQDDVKSPSLIVEKRDPGRGKGMVLPNPTQERNISNSSTSLSGKTRLSSFLPKPKNASNLEREGVDSHGFSDNKNLPISLEGTLDDEEILEIEEEYEPIAKRAKKVDSAVGGGEKLRSVGSLFSLLPAPWKADSTWQTKKKDSKAPVAEDKKLKQTVKISIPTAPKNDSDEEDDMPAVKKVGPSKGGSGLKALLPKPKHSITRKADNPNKPAVKLASRPLIPHTLTKKPTPALEKTQKPLKRKQDEETGSDDEDEPFSFFTFDDKIEIKTDEKVQTFQSEDTESKTCSNVAAVERPNPLLLSLSQDQIPSSKNISQSRAKHVDEASHPVVDDTNTWATFSSEGVPSQEELETKTYYYEPQSGQSQEYGGYSAVGDSYYTNYNYDASSSASHPYYGQETESYTHMHPTSAAGGVQCQGSQADQTRLDLEKMKKLKGRRNRGEEINIVDINADDQIGNSAEMLTKYGTEEITYAPSRVLANFPTDKYGLDCGLELNAKVFQLCLNNVSGVLVLEGYDYSGYIIFRQSSQRLQWLLVSNSRVNKGVNGGVDKVAKERELELRQQWSANRQTRRQTQSKYGF</sequence>
<keyword evidence="3" id="KW-1185">Reference proteome</keyword>
<dbReference type="PANTHER" id="PTHR13621">
    <property type="entry name" value="PROLINE-RICH PROTEIN PRCC"/>
    <property type="match status" value="1"/>
</dbReference>
<accession>A0A2B4SRN2</accession>
<evidence type="ECO:0000313" key="2">
    <source>
        <dbReference type="EMBL" id="PFX31779.1"/>
    </source>
</evidence>